<evidence type="ECO:0000256" key="4">
    <source>
        <dbReference type="ARBA" id="ARBA00056821"/>
    </source>
</evidence>
<comment type="similarity">
    <text evidence="1">Belongs to the class-II fumarase/aspartase family. Fumarase subfamily.</text>
</comment>
<dbReference type="NCBIfam" id="TIGR00979">
    <property type="entry name" value="fumC_II"/>
    <property type="match status" value="1"/>
</dbReference>
<dbReference type="PRINTS" id="PR00149">
    <property type="entry name" value="FUMRATELYASE"/>
</dbReference>
<evidence type="ECO:0000259" key="5">
    <source>
        <dbReference type="Pfam" id="PF00206"/>
    </source>
</evidence>
<dbReference type="GO" id="GO:0005739">
    <property type="term" value="C:mitochondrion"/>
    <property type="evidence" value="ECO:0007669"/>
    <property type="project" value="TreeGrafter"/>
</dbReference>
<evidence type="ECO:0000313" key="8">
    <source>
        <dbReference type="Proteomes" id="UP000559027"/>
    </source>
</evidence>
<evidence type="ECO:0000259" key="6">
    <source>
        <dbReference type="Pfam" id="PF10415"/>
    </source>
</evidence>
<feature type="domain" description="Fumarase C C-terminal" evidence="6">
    <location>
        <begin position="442"/>
        <end position="494"/>
    </location>
</feature>
<dbReference type="HAMAP" id="MF_00743">
    <property type="entry name" value="FumaraseC"/>
    <property type="match status" value="1"/>
</dbReference>
<protein>
    <recommendedName>
        <fullName evidence="2">fumarate hydratase</fullName>
        <ecNumber evidence="2">4.2.1.2</ecNumber>
    </recommendedName>
</protein>
<name>A0A8H5G121_9AGAR</name>
<dbReference type="GO" id="GO:0006099">
    <property type="term" value="P:tricarboxylic acid cycle"/>
    <property type="evidence" value="ECO:0007669"/>
    <property type="project" value="InterPro"/>
</dbReference>
<dbReference type="Pfam" id="PF10415">
    <property type="entry name" value="FumaraseC_C"/>
    <property type="match status" value="1"/>
</dbReference>
<dbReference type="InterPro" id="IPR008948">
    <property type="entry name" value="L-Aspartase-like"/>
</dbReference>
<dbReference type="InterPro" id="IPR018951">
    <property type="entry name" value="Fumarase_C_C"/>
</dbReference>
<dbReference type="Pfam" id="PF00206">
    <property type="entry name" value="Lyase_1"/>
    <property type="match status" value="1"/>
</dbReference>
<dbReference type="InterPro" id="IPR005677">
    <property type="entry name" value="Fum_hydII"/>
</dbReference>
<evidence type="ECO:0000313" key="7">
    <source>
        <dbReference type="EMBL" id="KAF5356341.1"/>
    </source>
</evidence>
<dbReference type="GO" id="GO:0006108">
    <property type="term" value="P:malate metabolic process"/>
    <property type="evidence" value="ECO:0007669"/>
    <property type="project" value="TreeGrafter"/>
</dbReference>
<dbReference type="CDD" id="cd01362">
    <property type="entry name" value="Fumarase_classII"/>
    <property type="match status" value="1"/>
</dbReference>
<dbReference type="Gene3D" id="1.10.275.10">
    <property type="entry name" value="Fumarase/aspartase (N-terminal domain)"/>
    <property type="match status" value="1"/>
</dbReference>
<dbReference type="InterPro" id="IPR000362">
    <property type="entry name" value="Fumarate_lyase_fam"/>
</dbReference>
<sequence length="499" mass="53932">MYTTAALRIPRQILCSSRVFGQRHFSSSITLMDSQKYRLERDTFGDLQVPADRYWGAQTQRSLQNFDIGGPTERLPPPLIKAFGVIKKAAAIVNTEHGLDPKIAGAIQQAADDVISGKLTDHFPLVVFQTGSGTQSNMNANEVISNRAIEILGGELGSKKPVHPNDHVNRSQSSNDTFPTAMHIAAVTEINHNLIPALTELRDALDAKAKAFDKIIKIGRTHLQDATPLTLGQEFSGYVQQLSNGIERARDVLPRLSMLAQGGTAVGTGLNTKRGFDVKFASEVSRLTGLDFKTAPNKFEALAAHDALVEAHGALNVIACSLMKIANDIRYLASGPRCGLGELSLPENEPGSSIMPGKVNPTQCEALTMVAAQVMGNQTAVSVAGANGQFELNVFKPVIIKNVLQSIRLISDGARSFTKNCVVGIEANEKRINLLLNESLMLATILNSHLGYDNVAKCAKKAHKEGTTLKEATVALGFLTPEEFDEKVQPELMLYPDEA</sequence>
<reference evidence="7 8" key="1">
    <citation type="journal article" date="2020" name="ISME J.">
        <title>Uncovering the hidden diversity of litter-decomposition mechanisms in mushroom-forming fungi.</title>
        <authorList>
            <person name="Floudas D."/>
            <person name="Bentzer J."/>
            <person name="Ahren D."/>
            <person name="Johansson T."/>
            <person name="Persson P."/>
            <person name="Tunlid A."/>
        </authorList>
    </citation>
    <scope>NUCLEOTIDE SEQUENCE [LARGE SCALE GENOMIC DNA]</scope>
    <source>
        <strain evidence="7 8">CBS 146.42</strain>
    </source>
</reference>
<accession>A0A8H5G121</accession>
<dbReference type="NCBIfam" id="NF008909">
    <property type="entry name" value="PRK12273.1"/>
    <property type="match status" value="1"/>
</dbReference>
<gene>
    <name evidence="7" type="ORF">D9756_003875</name>
</gene>
<comment type="caution">
    <text evidence="7">The sequence shown here is derived from an EMBL/GenBank/DDBJ whole genome shotgun (WGS) entry which is preliminary data.</text>
</comment>
<evidence type="ECO:0000256" key="3">
    <source>
        <dbReference type="ARBA" id="ARBA00023239"/>
    </source>
</evidence>
<dbReference type="FunFam" id="1.10.275.10:FF:000001">
    <property type="entry name" value="Fumarate hydratase, mitochondrial"/>
    <property type="match status" value="1"/>
</dbReference>
<dbReference type="PROSITE" id="PS00163">
    <property type="entry name" value="FUMARATE_LYASES"/>
    <property type="match status" value="1"/>
</dbReference>
<dbReference type="InterPro" id="IPR024083">
    <property type="entry name" value="Fumarase/histidase_N"/>
</dbReference>
<dbReference type="PANTHER" id="PTHR11444:SF1">
    <property type="entry name" value="FUMARATE HYDRATASE, MITOCHONDRIAL"/>
    <property type="match status" value="1"/>
</dbReference>
<dbReference type="OrthoDB" id="1738025at2759"/>
<comment type="function">
    <text evidence="4">Catalyzes the reversible stereospecific interconversion of fumarate to L-malate. In mitochondrion, catalyzes the hydration of fumarate to L-malate in the tricarboxylic acid (TCA) cycle to facilitate a transition step in the production of energy in the form of NADH. In cytoplasm and nucleus, involved in DNA repair in response to DNA damage: following DNA double-strand breaks (DSBs), translocates from the cytosol to the nucleus and promotes DNA repair by catalyzing the dehydration of L-malate to fumarate.</text>
</comment>
<dbReference type="FunFam" id="1.20.200.10:FF:000001">
    <property type="entry name" value="Fumarate hydratase, mitochondrial"/>
    <property type="match status" value="1"/>
</dbReference>
<evidence type="ECO:0000256" key="1">
    <source>
        <dbReference type="ARBA" id="ARBA00009084"/>
    </source>
</evidence>
<dbReference type="FunFam" id="1.10.40.30:FF:000002">
    <property type="entry name" value="Fumarate hydratase class II"/>
    <property type="match status" value="1"/>
</dbReference>
<feature type="domain" description="Fumarate lyase N-terminal" evidence="5">
    <location>
        <begin position="45"/>
        <end position="376"/>
    </location>
</feature>
<dbReference type="EC" id="4.2.1.2" evidence="2"/>
<dbReference type="EMBL" id="JAACJO010000007">
    <property type="protein sequence ID" value="KAF5356341.1"/>
    <property type="molecule type" value="Genomic_DNA"/>
</dbReference>
<dbReference type="AlphaFoldDB" id="A0A8H5G121"/>
<dbReference type="SUPFAM" id="SSF48557">
    <property type="entry name" value="L-aspartase-like"/>
    <property type="match status" value="1"/>
</dbReference>
<organism evidence="7 8">
    <name type="scientific">Leucocoprinus leucothites</name>
    <dbReference type="NCBI Taxonomy" id="201217"/>
    <lineage>
        <taxon>Eukaryota</taxon>
        <taxon>Fungi</taxon>
        <taxon>Dikarya</taxon>
        <taxon>Basidiomycota</taxon>
        <taxon>Agaricomycotina</taxon>
        <taxon>Agaricomycetes</taxon>
        <taxon>Agaricomycetidae</taxon>
        <taxon>Agaricales</taxon>
        <taxon>Agaricineae</taxon>
        <taxon>Agaricaceae</taxon>
        <taxon>Leucocoprinus</taxon>
    </lineage>
</organism>
<dbReference type="GO" id="GO:0004333">
    <property type="term" value="F:fumarate hydratase activity"/>
    <property type="evidence" value="ECO:0007669"/>
    <property type="project" value="UniProtKB-EC"/>
</dbReference>
<dbReference type="Gene3D" id="1.10.40.30">
    <property type="entry name" value="Fumarase/aspartase (C-terminal domain)"/>
    <property type="match status" value="1"/>
</dbReference>
<dbReference type="Gene3D" id="1.20.200.10">
    <property type="entry name" value="Fumarase/aspartase (Central domain)"/>
    <property type="match status" value="1"/>
</dbReference>
<keyword evidence="3" id="KW-0456">Lyase</keyword>
<dbReference type="Proteomes" id="UP000559027">
    <property type="component" value="Unassembled WGS sequence"/>
</dbReference>
<proteinExistence type="inferred from homology"/>
<keyword evidence="8" id="KW-1185">Reference proteome</keyword>
<dbReference type="InterPro" id="IPR020557">
    <property type="entry name" value="Fumarate_lyase_CS"/>
</dbReference>
<dbReference type="PANTHER" id="PTHR11444">
    <property type="entry name" value="ASPARTATEAMMONIA/ARGININOSUCCINATE/ADENYLOSUCCINATE LYASE"/>
    <property type="match status" value="1"/>
</dbReference>
<evidence type="ECO:0000256" key="2">
    <source>
        <dbReference type="ARBA" id="ARBA00012921"/>
    </source>
</evidence>
<dbReference type="GO" id="GO:0006106">
    <property type="term" value="P:fumarate metabolic process"/>
    <property type="evidence" value="ECO:0007669"/>
    <property type="project" value="InterPro"/>
</dbReference>
<dbReference type="InterPro" id="IPR022761">
    <property type="entry name" value="Fumarate_lyase_N"/>
</dbReference>